<proteinExistence type="predicted"/>
<keyword evidence="1" id="KW-0472">Membrane</keyword>
<comment type="caution">
    <text evidence="2">The sequence shown here is derived from an EMBL/GenBank/DDBJ whole genome shotgun (WGS) entry which is preliminary data.</text>
</comment>
<dbReference type="AlphaFoldDB" id="A0A4S4FK13"/>
<dbReference type="EMBL" id="SSSM01000003">
    <property type="protein sequence ID" value="THG31906.1"/>
    <property type="molecule type" value="Genomic_DNA"/>
</dbReference>
<evidence type="ECO:0000313" key="2">
    <source>
        <dbReference type="EMBL" id="THG30669.1"/>
    </source>
</evidence>
<dbReference type="Proteomes" id="UP000309133">
    <property type="component" value="Unassembled WGS sequence"/>
</dbReference>
<feature type="transmembrane region" description="Helical" evidence="1">
    <location>
        <begin position="50"/>
        <end position="69"/>
    </location>
</feature>
<keyword evidence="1" id="KW-1133">Transmembrane helix</keyword>
<dbReference type="RefSeq" id="WP_136427026.1">
    <property type="nucleotide sequence ID" value="NZ_SSSM01000003.1"/>
</dbReference>
<organism evidence="2 4">
    <name type="scientific">Naasia lichenicola</name>
    <dbReference type="NCBI Taxonomy" id="2565933"/>
    <lineage>
        <taxon>Bacteria</taxon>
        <taxon>Bacillati</taxon>
        <taxon>Actinomycetota</taxon>
        <taxon>Actinomycetes</taxon>
        <taxon>Micrococcales</taxon>
        <taxon>Microbacteriaceae</taxon>
        <taxon>Naasia</taxon>
    </lineage>
</organism>
<evidence type="ECO:0000256" key="1">
    <source>
        <dbReference type="SAM" id="Phobius"/>
    </source>
</evidence>
<accession>A0A4S4FK13</accession>
<keyword evidence="1" id="KW-0812">Transmembrane</keyword>
<reference evidence="2 4" key="1">
    <citation type="submission" date="2019-04" db="EMBL/GenBank/DDBJ databases">
        <authorList>
            <person name="Jiang L."/>
        </authorList>
    </citation>
    <scope>NUCLEOTIDE SEQUENCE [LARGE SCALE GENOMIC DNA]</scope>
    <source>
        <strain evidence="2 4">YIM 131853</strain>
    </source>
</reference>
<evidence type="ECO:0000313" key="3">
    <source>
        <dbReference type="EMBL" id="THG31906.1"/>
    </source>
</evidence>
<evidence type="ECO:0000313" key="4">
    <source>
        <dbReference type="Proteomes" id="UP000309133"/>
    </source>
</evidence>
<dbReference type="EMBL" id="SSSM01000004">
    <property type="protein sequence ID" value="THG30669.1"/>
    <property type="molecule type" value="Genomic_DNA"/>
</dbReference>
<feature type="transmembrane region" description="Helical" evidence="1">
    <location>
        <begin position="25"/>
        <end position="44"/>
    </location>
</feature>
<name>A0A4S4FK13_9MICO</name>
<keyword evidence="4" id="KW-1185">Reference proteome</keyword>
<sequence length="79" mass="8705">MITLLIALRLIPYLLTAIIAWQKGFLRLTFAAMLCIATVLYTLTLPSPPALFPFVLSSLFSLALLFHALDLKSRKGGGR</sequence>
<gene>
    <name evidence="3" type="ORF">E6C64_07640</name>
    <name evidence="2" type="ORF">E6C64_08495</name>
</gene>
<protein>
    <submittedName>
        <fullName evidence="2">Uncharacterized protein</fullName>
    </submittedName>
</protein>